<feature type="compositionally biased region" description="Basic and acidic residues" evidence="1">
    <location>
        <begin position="35"/>
        <end position="44"/>
    </location>
</feature>
<evidence type="ECO:0000313" key="2">
    <source>
        <dbReference type="EMBL" id="JAD64520.1"/>
    </source>
</evidence>
<proteinExistence type="predicted"/>
<dbReference type="AlphaFoldDB" id="A0A0A9BTL1"/>
<evidence type="ECO:0000256" key="1">
    <source>
        <dbReference type="SAM" id="MobiDB-lite"/>
    </source>
</evidence>
<dbReference type="EMBL" id="GBRH01233375">
    <property type="protein sequence ID" value="JAD64520.1"/>
    <property type="molecule type" value="Transcribed_RNA"/>
</dbReference>
<reference evidence="2" key="1">
    <citation type="submission" date="2014-09" db="EMBL/GenBank/DDBJ databases">
        <authorList>
            <person name="Magalhaes I.L.F."/>
            <person name="Oliveira U."/>
            <person name="Santos F.R."/>
            <person name="Vidigal T.H.D.A."/>
            <person name="Brescovit A.D."/>
            <person name="Santos A.J."/>
        </authorList>
    </citation>
    <scope>NUCLEOTIDE SEQUENCE</scope>
    <source>
        <tissue evidence="2">Shoot tissue taken approximately 20 cm above the soil surface</tissue>
    </source>
</reference>
<feature type="region of interest" description="Disordered" evidence="1">
    <location>
        <begin position="18"/>
        <end position="50"/>
    </location>
</feature>
<protein>
    <submittedName>
        <fullName evidence="2">Uncharacterized protein</fullName>
    </submittedName>
</protein>
<accession>A0A0A9BTL1</accession>
<reference evidence="2" key="2">
    <citation type="journal article" date="2015" name="Data Brief">
        <title>Shoot transcriptome of the giant reed, Arundo donax.</title>
        <authorList>
            <person name="Barrero R.A."/>
            <person name="Guerrero F.D."/>
            <person name="Moolhuijzen P."/>
            <person name="Goolsby J.A."/>
            <person name="Tidwell J."/>
            <person name="Bellgard S.E."/>
            <person name="Bellgard M.I."/>
        </authorList>
    </citation>
    <scope>NUCLEOTIDE SEQUENCE</scope>
    <source>
        <tissue evidence="2">Shoot tissue taken approximately 20 cm above the soil surface</tissue>
    </source>
</reference>
<sequence length="73" mass="8070">MGGPTTWDLLLRPIQVSSGGSPSRRRVFSPGLASRRGDASDHRLIPPPGAMQESLKLEGCLPHLRRFPSRRPR</sequence>
<name>A0A0A9BTL1_ARUDO</name>
<organism evidence="2">
    <name type="scientific">Arundo donax</name>
    <name type="common">Giant reed</name>
    <name type="synonym">Donax arundinaceus</name>
    <dbReference type="NCBI Taxonomy" id="35708"/>
    <lineage>
        <taxon>Eukaryota</taxon>
        <taxon>Viridiplantae</taxon>
        <taxon>Streptophyta</taxon>
        <taxon>Embryophyta</taxon>
        <taxon>Tracheophyta</taxon>
        <taxon>Spermatophyta</taxon>
        <taxon>Magnoliopsida</taxon>
        <taxon>Liliopsida</taxon>
        <taxon>Poales</taxon>
        <taxon>Poaceae</taxon>
        <taxon>PACMAD clade</taxon>
        <taxon>Arundinoideae</taxon>
        <taxon>Arundineae</taxon>
        <taxon>Arundo</taxon>
    </lineage>
</organism>